<organism evidence="2 3">
    <name type="scientific">Hyaloscypha hepaticicola</name>
    <dbReference type="NCBI Taxonomy" id="2082293"/>
    <lineage>
        <taxon>Eukaryota</taxon>
        <taxon>Fungi</taxon>
        <taxon>Dikarya</taxon>
        <taxon>Ascomycota</taxon>
        <taxon>Pezizomycotina</taxon>
        <taxon>Leotiomycetes</taxon>
        <taxon>Helotiales</taxon>
        <taxon>Hyaloscyphaceae</taxon>
        <taxon>Hyaloscypha</taxon>
    </lineage>
</organism>
<dbReference type="EMBL" id="KZ613480">
    <property type="protein sequence ID" value="PMD21525.1"/>
    <property type="molecule type" value="Genomic_DNA"/>
</dbReference>
<protein>
    <recommendedName>
        <fullName evidence="1">Transposase Tc1-like domain-containing protein</fullName>
    </recommendedName>
</protein>
<feature type="domain" description="Transposase Tc1-like" evidence="1">
    <location>
        <begin position="93"/>
        <end position="148"/>
    </location>
</feature>
<dbReference type="GO" id="GO:0003677">
    <property type="term" value="F:DNA binding"/>
    <property type="evidence" value="ECO:0007669"/>
    <property type="project" value="InterPro"/>
</dbReference>
<dbReference type="AlphaFoldDB" id="A0A2J6Q5G4"/>
<dbReference type="InterPro" id="IPR002492">
    <property type="entry name" value="Transposase_Tc1-like"/>
</dbReference>
<dbReference type="GO" id="GO:0006313">
    <property type="term" value="P:DNA transposition"/>
    <property type="evidence" value="ECO:0007669"/>
    <property type="project" value="InterPro"/>
</dbReference>
<dbReference type="Proteomes" id="UP000235672">
    <property type="component" value="Unassembled WGS sequence"/>
</dbReference>
<dbReference type="GO" id="GO:0015074">
    <property type="term" value="P:DNA integration"/>
    <property type="evidence" value="ECO:0007669"/>
    <property type="project" value="InterPro"/>
</dbReference>
<sequence length="154" mass="17958">MAASTPPLDFDHQKGFEIPTKHKEAIRQLHWFGKVSIGQLESRYKLGNSSIRRVLGYDVPERARLARTGRPQKLTDIQVDEIIEYCSENWEQRILDYEALVLELKLDCTASTLQKRLHQRGYFRCVACQKPYLTAAQVIGRLLWAITHIFWTKE</sequence>
<evidence type="ECO:0000259" key="1">
    <source>
        <dbReference type="Pfam" id="PF01498"/>
    </source>
</evidence>
<keyword evidence="3" id="KW-1185">Reference proteome</keyword>
<evidence type="ECO:0000313" key="3">
    <source>
        <dbReference type="Proteomes" id="UP000235672"/>
    </source>
</evidence>
<name>A0A2J6Q5G4_9HELO</name>
<dbReference type="Pfam" id="PF01498">
    <property type="entry name" value="HTH_Tnp_Tc3_2"/>
    <property type="match status" value="1"/>
</dbReference>
<gene>
    <name evidence="2" type="ORF">NA56DRAFT_115475</name>
</gene>
<accession>A0A2J6Q5G4</accession>
<evidence type="ECO:0000313" key="2">
    <source>
        <dbReference type="EMBL" id="PMD21525.1"/>
    </source>
</evidence>
<dbReference type="OrthoDB" id="3555622at2759"/>
<reference evidence="2 3" key="1">
    <citation type="submission" date="2016-05" db="EMBL/GenBank/DDBJ databases">
        <title>A degradative enzymes factory behind the ericoid mycorrhizal symbiosis.</title>
        <authorList>
            <consortium name="DOE Joint Genome Institute"/>
            <person name="Martino E."/>
            <person name="Morin E."/>
            <person name="Grelet G."/>
            <person name="Kuo A."/>
            <person name="Kohler A."/>
            <person name="Daghino S."/>
            <person name="Barry K."/>
            <person name="Choi C."/>
            <person name="Cichocki N."/>
            <person name="Clum A."/>
            <person name="Copeland A."/>
            <person name="Hainaut M."/>
            <person name="Haridas S."/>
            <person name="Labutti K."/>
            <person name="Lindquist E."/>
            <person name="Lipzen A."/>
            <person name="Khouja H.-R."/>
            <person name="Murat C."/>
            <person name="Ohm R."/>
            <person name="Olson A."/>
            <person name="Spatafora J."/>
            <person name="Veneault-Fourrey C."/>
            <person name="Henrissat B."/>
            <person name="Grigoriev I."/>
            <person name="Martin F."/>
            <person name="Perotto S."/>
        </authorList>
    </citation>
    <scope>NUCLEOTIDE SEQUENCE [LARGE SCALE GENOMIC DNA]</scope>
    <source>
        <strain evidence="2 3">UAMH 7357</strain>
    </source>
</reference>
<proteinExistence type="predicted"/>